<evidence type="ECO:0000313" key="7">
    <source>
        <dbReference type="EnsemblMetazoa" id="AMIN003861-PA"/>
    </source>
</evidence>
<feature type="region of interest" description="Disordered" evidence="5">
    <location>
        <begin position="114"/>
        <end position="139"/>
    </location>
</feature>
<dbReference type="PANTHER" id="PTHR23327">
    <property type="entry name" value="RING FINGER PROTEIN 127"/>
    <property type="match status" value="1"/>
</dbReference>
<dbReference type="CDD" id="cd16449">
    <property type="entry name" value="RING-HC"/>
    <property type="match status" value="1"/>
</dbReference>
<dbReference type="VEuPathDB" id="VectorBase:AMIN003861"/>
<evidence type="ECO:0000256" key="3">
    <source>
        <dbReference type="ARBA" id="ARBA00022833"/>
    </source>
</evidence>
<feature type="compositionally biased region" description="Basic residues" evidence="5">
    <location>
        <begin position="129"/>
        <end position="139"/>
    </location>
</feature>
<proteinExistence type="predicted"/>
<dbReference type="EnsemblMetazoa" id="AMIN003861-RA">
    <property type="protein sequence ID" value="AMIN003861-PA"/>
    <property type="gene ID" value="AMIN003861"/>
</dbReference>
<dbReference type="InterPro" id="IPR017907">
    <property type="entry name" value="Znf_RING_CS"/>
</dbReference>
<evidence type="ECO:0000313" key="8">
    <source>
        <dbReference type="Proteomes" id="UP000075920"/>
    </source>
</evidence>
<protein>
    <recommendedName>
        <fullName evidence="6">RING-type domain-containing protein</fullName>
    </recommendedName>
</protein>
<dbReference type="InterPro" id="IPR027370">
    <property type="entry name" value="Znf-RING_euk"/>
</dbReference>
<evidence type="ECO:0000256" key="2">
    <source>
        <dbReference type="ARBA" id="ARBA00022771"/>
    </source>
</evidence>
<sequence length="139" mass="15843">MKPETDLRTDSETLKRPASATLFHPHRYNLRSTGPPRYVQFSDQECPICLEVFSAPVIVNCGHSFCKTCIEVCMTTSRAVCPICKERLVKRLFLHNLEFSKHVVKTNAKNLARKTIAPEEPKSKLSTNKPKKPDRRTMA</sequence>
<keyword evidence="8" id="KW-1185">Reference proteome</keyword>
<dbReference type="STRING" id="112268.A0A182W0K2"/>
<dbReference type="PROSITE" id="PS00518">
    <property type="entry name" value="ZF_RING_1"/>
    <property type="match status" value="1"/>
</dbReference>
<dbReference type="Proteomes" id="UP000075920">
    <property type="component" value="Unassembled WGS sequence"/>
</dbReference>
<evidence type="ECO:0000256" key="1">
    <source>
        <dbReference type="ARBA" id="ARBA00022723"/>
    </source>
</evidence>
<evidence type="ECO:0000259" key="6">
    <source>
        <dbReference type="PROSITE" id="PS50089"/>
    </source>
</evidence>
<accession>A0A182W0K2</accession>
<dbReference type="Pfam" id="PF13445">
    <property type="entry name" value="zf-RING_UBOX"/>
    <property type="match status" value="1"/>
</dbReference>
<keyword evidence="3" id="KW-0862">Zinc</keyword>
<dbReference type="InterPro" id="IPR013083">
    <property type="entry name" value="Znf_RING/FYVE/PHD"/>
</dbReference>
<reference evidence="7" key="2">
    <citation type="submission" date="2020-05" db="UniProtKB">
        <authorList>
            <consortium name="EnsemblMetazoa"/>
        </authorList>
    </citation>
    <scope>IDENTIFICATION</scope>
    <source>
        <strain evidence="7">MINIMUS1</strain>
    </source>
</reference>
<dbReference type="AlphaFoldDB" id="A0A182W0K2"/>
<dbReference type="SMART" id="SM00184">
    <property type="entry name" value="RING"/>
    <property type="match status" value="1"/>
</dbReference>
<evidence type="ECO:0000256" key="5">
    <source>
        <dbReference type="SAM" id="MobiDB-lite"/>
    </source>
</evidence>
<evidence type="ECO:0000256" key="4">
    <source>
        <dbReference type="PROSITE-ProRule" id="PRU00175"/>
    </source>
</evidence>
<dbReference type="SUPFAM" id="SSF57850">
    <property type="entry name" value="RING/U-box"/>
    <property type="match status" value="1"/>
</dbReference>
<dbReference type="GO" id="GO:0008270">
    <property type="term" value="F:zinc ion binding"/>
    <property type="evidence" value="ECO:0007669"/>
    <property type="project" value="UniProtKB-KW"/>
</dbReference>
<organism evidence="7 8">
    <name type="scientific">Anopheles minimus</name>
    <dbReference type="NCBI Taxonomy" id="112268"/>
    <lineage>
        <taxon>Eukaryota</taxon>
        <taxon>Metazoa</taxon>
        <taxon>Ecdysozoa</taxon>
        <taxon>Arthropoda</taxon>
        <taxon>Hexapoda</taxon>
        <taxon>Insecta</taxon>
        <taxon>Pterygota</taxon>
        <taxon>Neoptera</taxon>
        <taxon>Endopterygota</taxon>
        <taxon>Diptera</taxon>
        <taxon>Nematocera</taxon>
        <taxon>Culicoidea</taxon>
        <taxon>Culicidae</taxon>
        <taxon>Anophelinae</taxon>
        <taxon>Anopheles</taxon>
    </lineage>
</organism>
<name>A0A182W0K2_9DIPT</name>
<reference evidence="8" key="1">
    <citation type="submission" date="2013-03" db="EMBL/GenBank/DDBJ databases">
        <title>The Genome Sequence of Anopheles minimus MINIMUS1.</title>
        <authorList>
            <consortium name="The Broad Institute Genomics Platform"/>
            <person name="Neafsey D.E."/>
            <person name="Walton C."/>
            <person name="Walker B."/>
            <person name="Young S.K."/>
            <person name="Zeng Q."/>
            <person name="Gargeya S."/>
            <person name="Fitzgerald M."/>
            <person name="Haas B."/>
            <person name="Abouelleil A."/>
            <person name="Allen A.W."/>
            <person name="Alvarado L."/>
            <person name="Arachchi H.M."/>
            <person name="Berlin A.M."/>
            <person name="Chapman S.B."/>
            <person name="Gainer-Dewar J."/>
            <person name="Goldberg J."/>
            <person name="Griggs A."/>
            <person name="Gujja S."/>
            <person name="Hansen M."/>
            <person name="Howarth C."/>
            <person name="Imamovic A."/>
            <person name="Ireland A."/>
            <person name="Larimer J."/>
            <person name="McCowan C."/>
            <person name="Murphy C."/>
            <person name="Pearson M."/>
            <person name="Poon T.W."/>
            <person name="Priest M."/>
            <person name="Roberts A."/>
            <person name="Saif S."/>
            <person name="Shea T."/>
            <person name="Sisk P."/>
            <person name="Sykes S."/>
            <person name="Wortman J."/>
            <person name="Nusbaum C."/>
            <person name="Birren B."/>
        </authorList>
    </citation>
    <scope>NUCLEOTIDE SEQUENCE [LARGE SCALE GENOMIC DNA]</scope>
    <source>
        <strain evidence="8">MINIMUS1</strain>
    </source>
</reference>
<dbReference type="InterPro" id="IPR001841">
    <property type="entry name" value="Znf_RING"/>
</dbReference>
<dbReference type="Gene3D" id="3.30.40.10">
    <property type="entry name" value="Zinc/RING finger domain, C3HC4 (zinc finger)"/>
    <property type="match status" value="1"/>
</dbReference>
<feature type="domain" description="RING-type" evidence="6">
    <location>
        <begin position="46"/>
        <end position="85"/>
    </location>
</feature>
<keyword evidence="1" id="KW-0479">Metal-binding</keyword>
<keyword evidence="2 4" id="KW-0863">Zinc-finger</keyword>
<dbReference type="PROSITE" id="PS50089">
    <property type="entry name" value="ZF_RING_2"/>
    <property type="match status" value="1"/>
</dbReference>